<evidence type="ECO:0000256" key="7">
    <source>
        <dbReference type="ARBA" id="ARBA00023170"/>
    </source>
</evidence>
<evidence type="ECO:0000256" key="8">
    <source>
        <dbReference type="ARBA" id="ARBA00023180"/>
    </source>
</evidence>
<evidence type="ECO:0000256" key="5">
    <source>
        <dbReference type="ARBA" id="ARBA00023040"/>
    </source>
</evidence>
<comment type="caution">
    <text evidence="12">The sequence shown here is derived from an EMBL/GenBank/DDBJ whole genome shotgun (WGS) entry which is preliminary data.</text>
</comment>
<keyword evidence="13" id="KW-1185">Reference proteome</keyword>
<keyword evidence="8" id="KW-0325">Glycoprotein</keyword>
<keyword evidence="5" id="KW-0297">G-protein coupled receptor</keyword>
<evidence type="ECO:0000256" key="6">
    <source>
        <dbReference type="ARBA" id="ARBA00023136"/>
    </source>
</evidence>
<keyword evidence="7" id="KW-0675">Receptor</keyword>
<dbReference type="Proteomes" id="UP001159405">
    <property type="component" value="Unassembled WGS sequence"/>
</dbReference>
<dbReference type="PANTHER" id="PTHR24246">
    <property type="entry name" value="OLFACTORY RECEPTOR AND ADENOSINE RECEPTOR"/>
    <property type="match status" value="1"/>
</dbReference>
<evidence type="ECO:0000256" key="10">
    <source>
        <dbReference type="SAM" id="Phobius"/>
    </source>
</evidence>
<gene>
    <name evidence="12" type="ORF">PLOB_00009136</name>
</gene>
<evidence type="ECO:0000256" key="9">
    <source>
        <dbReference type="ARBA" id="ARBA00023224"/>
    </source>
</evidence>
<feature type="domain" description="G-protein coupled receptors family 1 profile" evidence="11">
    <location>
        <begin position="1"/>
        <end position="71"/>
    </location>
</feature>
<dbReference type="SUPFAM" id="SSF81321">
    <property type="entry name" value="Family A G protein-coupled receptor-like"/>
    <property type="match status" value="1"/>
</dbReference>
<dbReference type="Pfam" id="PF00001">
    <property type="entry name" value="7tm_1"/>
    <property type="match status" value="1"/>
</dbReference>
<keyword evidence="4 10" id="KW-1133">Transmembrane helix</keyword>
<proteinExistence type="predicted"/>
<evidence type="ECO:0000256" key="4">
    <source>
        <dbReference type="ARBA" id="ARBA00022989"/>
    </source>
</evidence>
<keyword evidence="2" id="KW-1003">Cell membrane</keyword>
<dbReference type="Gene3D" id="1.20.1070.10">
    <property type="entry name" value="Rhodopsin 7-helix transmembrane proteins"/>
    <property type="match status" value="1"/>
</dbReference>
<dbReference type="EMBL" id="CALNXK010000144">
    <property type="protein sequence ID" value="CAH3168319.1"/>
    <property type="molecule type" value="Genomic_DNA"/>
</dbReference>
<keyword evidence="9" id="KW-0807">Transducer</keyword>
<evidence type="ECO:0000256" key="1">
    <source>
        <dbReference type="ARBA" id="ARBA00004651"/>
    </source>
</evidence>
<evidence type="ECO:0000256" key="2">
    <source>
        <dbReference type="ARBA" id="ARBA00022475"/>
    </source>
</evidence>
<keyword evidence="6 10" id="KW-0472">Membrane</keyword>
<dbReference type="InterPro" id="IPR017452">
    <property type="entry name" value="GPCR_Rhodpsn_7TM"/>
</dbReference>
<evidence type="ECO:0000313" key="13">
    <source>
        <dbReference type="Proteomes" id="UP001159405"/>
    </source>
</evidence>
<dbReference type="PRINTS" id="PR00237">
    <property type="entry name" value="GPCRRHODOPSN"/>
</dbReference>
<organism evidence="12 13">
    <name type="scientific">Porites lobata</name>
    <dbReference type="NCBI Taxonomy" id="104759"/>
    <lineage>
        <taxon>Eukaryota</taxon>
        <taxon>Metazoa</taxon>
        <taxon>Cnidaria</taxon>
        <taxon>Anthozoa</taxon>
        <taxon>Hexacorallia</taxon>
        <taxon>Scleractinia</taxon>
        <taxon>Fungiina</taxon>
        <taxon>Poritidae</taxon>
        <taxon>Porites</taxon>
    </lineage>
</organism>
<dbReference type="InterPro" id="IPR000276">
    <property type="entry name" value="GPCR_Rhodpsn"/>
</dbReference>
<evidence type="ECO:0000259" key="11">
    <source>
        <dbReference type="PROSITE" id="PS50262"/>
    </source>
</evidence>
<accession>A0ABN8QPT5</accession>
<protein>
    <recommendedName>
        <fullName evidence="11">G-protein coupled receptors family 1 profile domain-containing protein</fullName>
    </recommendedName>
</protein>
<evidence type="ECO:0000313" key="12">
    <source>
        <dbReference type="EMBL" id="CAH3168319.1"/>
    </source>
</evidence>
<sequence length="122" mass="14239">MFNPSTARTEMNQKLVKTLFMVTILSLISWLPLQVILILLYYYPNVKITANILLIVRLFQYFNSLLNPIVYNLRMPDFRKEMINLICACCIKDIPKRAGIRLNSELRWLVGVLAFKCTVRKG</sequence>
<name>A0ABN8QPT5_9CNID</name>
<feature type="transmembrane region" description="Helical" evidence="10">
    <location>
        <begin position="20"/>
        <end position="42"/>
    </location>
</feature>
<keyword evidence="3 10" id="KW-0812">Transmembrane</keyword>
<dbReference type="PROSITE" id="PS50262">
    <property type="entry name" value="G_PROTEIN_RECEP_F1_2"/>
    <property type="match status" value="1"/>
</dbReference>
<evidence type="ECO:0000256" key="3">
    <source>
        <dbReference type="ARBA" id="ARBA00022692"/>
    </source>
</evidence>
<reference evidence="12 13" key="1">
    <citation type="submission" date="2022-05" db="EMBL/GenBank/DDBJ databases">
        <authorList>
            <consortium name="Genoscope - CEA"/>
            <person name="William W."/>
        </authorList>
    </citation>
    <scope>NUCLEOTIDE SEQUENCE [LARGE SCALE GENOMIC DNA]</scope>
</reference>
<dbReference type="PANTHER" id="PTHR24246:SF27">
    <property type="entry name" value="ADENOSINE RECEPTOR, ISOFORM A"/>
    <property type="match status" value="1"/>
</dbReference>
<comment type="subcellular location">
    <subcellularLocation>
        <location evidence="1">Cell membrane</location>
        <topology evidence="1">Multi-pass membrane protein</topology>
    </subcellularLocation>
</comment>
<feature type="transmembrane region" description="Helical" evidence="10">
    <location>
        <begin position="48"/>
        <end position="73"/>
    </location>
</feature>